<evidence type="ECO:0000313" key="2">
    <source>
        <dbReference type="Proteomes" id="UP001500782"/>
    </source>
</evidence>
<dbReference type="Gene3D" id="3.30.70.1060">
    <property type="entry name" value="Dimeric alpha+beta barrel"/>
    <property type="match status" value="1"/>
</dbReference>
<dbReference type="SUPFAM" id="SSF54909">
    <property type="entry name" value="Dimeric alpha+beta barrel"/>
    <property type="match status" value="1"/>
</dbReference>
<evidence type="ECO:0000313" key="1">
    <source>
        <dbReference type="EMBL" id="GAA0344384.1"/>
    </source>
</evidence>
<proteinExistence type="predicted"/>
<accession>A0ABN0WQR8</accession>
<dbReference type="RefSeq" id="WP_343802876.1">
    <property type="nucleotide sequence ID" value="NZ_BAAADJ010000063.1"/>
</dbReference>
<dbReference type="InterPro" id="IPR011008">
    <property type="entry name" value="Dimeric_a/b-barrel"/>
</dbReference>
<sequence>MFAAMKKYNEELKKSGILVSVGGLHPSSKGIRITYPVPGEPPIPLKGAIIHEGLSFLYVELY</sequence>
<dbReference type="EMBL" id="BAAADJ010000063">
    <property type="protein sequence ID" value="GAA0344384.1"/>
    <property type="molecule type" value="Genomic_DNA"/>
</dbReference>
<gene>
    <name evidence="1" type="ORF">GCM10008967_38470</name>
</gene>
<comment type="caution">
    <text evidence="1">The sequence shown here is derived from an EMBL/GenBank/DDBJ whole genome shotgun (WGS) entry which is preliminary data.</text>
</comment>
<keyword evidence="2" id="KW-1185">Reference proteome</keyword>
<name>A0ABN0WQR8_9BACI</name>
<organism evidence="1 2">
    <name type="scientific">Bacillus carboniphilus</name>
    <dbReference type="NCBI Taxonomy" id="86663"/>
    <lineage>
        <taxon>Bacteria</taxon>
        <taxon>Bacillati</taxon>
        <taxon>Bacillota</taxon>
        <taxon>Bacilli</taxon>
        <taxon>Bacillales</taxon>
        <taxon>Bacillaceae</taxon>
        <taxon>Bacillus</taxon>
    </lineage>
</organism>
<protein>
    <submittedName>
        <fullName evidence="1">Uncharacterized protein</fullName>
    </submittedName>
</protein>
<reference evidence="1 2" key="1">
    <citation type="journal article" date="2019" name="Int. J. Syst. Evol. Microbiol.">
        <title>The Global Catalogue of Microorganisms (GCM) 10K type strain sequencing project: providing services to taxonomists for standard genome sequencing and annotation.</title>
        <authorList>
            <consortium name="The Broad Institute Genomics Platform"/>
            <consortium name="The Broad Institute Genome Sequencing Center for Infectious Disease"/>
            <person name="Wu L."/>
            <person name="Ma J."/>
        </authorList>
    </citation>
    <scope>NUCLEOTIDE SEQUENCE [LARGE SCALE GENOMIC DNA]</scope>
    <source>
        <strain evidence="1 2">JCM 9731</strain>
    </source>
</reference>
<dbReference type="Proteomes" id="UP001500782">
    <property type="component" value="Unassembled WGS sequence"/>
</dbReference>